<dbReference type="InterPro" id="IPR023198">
    <property type="entry name" value="PGP-like_dom2"/>
</dbReference>
<comment type="catalytic activity">
    <reaction evidence="3">
        <text>an (S)-2-haloacid + H2O = a (2R)-2-hydroxycarboxylate + a halide anion + H(+)</text>
        <dbReference type="Rhea" id="RHEA:11192"/>
        <dbReference type="ChEBI" id="CHEBI:15377"/>
        <dbReference type="ChEBI" id="CHEBI:15378"/>
        <dbReference type="ChEBI" id="CHEBI:16042"/>
        <dbReference type="ChEBI" id="CHEBI:58314"/>
        <dbReference type="ChEBI" id="CHEBI:137405"/>
        <dbReference type="EC" id="3.8.1.2"/>
    </reaction>
</comment>
<evidence type="ECO:0000313" key="5">
    <source>
        <dbReference type="Proteomes" id="UP001524460"/>
    </source>
</evidence>
<keyword evidence="5" id="KW-1185">Reference proteome</keyword>
<dbReference type="EMBL" id="JANEYT010000067">
    <property type="protein sequence ID" value="MCQ1060378.1"/>
    <property type="molecule type" value="Genomic_DNA"/>
</dbReference>
<dbReference type="PRINTS" id="PR00413">
    <property type="entry name" value="HADHALOGNASE"/>
</dbReference>
<evidence type="ECO:0000256" key="3">
    <source>
        <dbReference type="RuleBase" id="RU368077"/>
    </source>
</evidence>
<gene>
    <name evidence="4" type="ORF">NHN17_20240</name>
</gene>
<dbReference type="Pfam" id="PF00702">
    <property type="entry name" value="Hydrolase"/>
    <property type="match status" value="1"/>
</dbReference>
<dbReference type="Gene3D" id="3.40.50.1000">
    <property type="entry name" value="HAD superfamily/HAD-like"/>
    <property type="match status" value="1"/>
</dbReference>
<dbReference type="EC" id="3.8.1.2" evidence="3"/>
<keyword evidence="2 3" id="KW-0378">Hydrolase</keyword>
<dbReference type="SUPFAM" id="SSF56784">
    <property type="entry name" value="HAD-like"/>
    <property type="match status" value="1"/>
</dbReference>
<dbReference type="InterPro" id="IPR006439">
    <property type="entry name" value="HAD-SF_hydro_IA"/>
</dbReference>
<comment type="caution">
    <text evidence="4">The sequence shown here is derived from an EMBL/GenBank/DDBJ whole genome shotgun (WGS) entry which is preliminary data.</text>
</comment>
<evidence type="ECO:0000256" key="2">
    <source>
        <dbReference type="ARBA" id="ARBA00022801"/>
    </source>
</evidence>
<reference evidence="4 5" key="1">
    <citation type="submission" date="2022-07" db="EMBL/GenBank/DDBJ databases">
        <title>Photobacterium pectinilyticum sp. nov., a marine bacterium isolated from surface seawater of Qingdao offshore.</title>
        <authorList>
            <person name="Wang X."/>
        </authorList>
    </citation>
    <scope>NUCLEOTIDE SEQUENCE [LARGE SCALE GENOMIC DNA]</scope>
    <source>
        <strain evidence="4 5">ZSDE20</strain>
    </source>
</reference>
<dbReference type="Gene3D" id="1.10.150.240">
    <property type="entry name" value="Putative phosphatase, domain 2"/>
    <property type="match status" value="1"/>
</dbReference>
<evidence type="ECO:0000313" key="4">
    <source>
        <dbReference type="EMBL" id="MCQ1060378.1"/>
    </source>
</evidence>
<dbReference type="InterPro" id="IPR051540">
    <property type="entry name" value="S-2-haloacid_dehalogenase"/>
</dbReference>
<dbReference type="SFLD" id="SFLDG01129">
    <property type="entry name" value="C1.5:_HAD__Beta-PGM__Phosphata"/>
    <property type="match status" value="1"/>
</dbReference>
<dbReference type="InterPro" id="IPR023214">
    <property type="entry name" value="HAD_sf"/>
</dbReference>
<name>A0ABT1N6K7_9GAMM</name>
<dbReference type="RefSeq" id="WP_255044456.1">
    <property type="nucleotide sequence ID" value="NZ_JANEYT010000067.1"/>
</dbReference>
<protein>
    <recommendedName>
        <fullName evidence="3">(S)-2-haloacid dehalogenase</fullName>
        <ecNumber evidence="3">3.8.1.2</ecNumber>
    </recommendedName>
    <alternativeName>
        <fullName evidence="3">2-haloalkanoic acid dehalogenase</fullName>
    </alternativeName>
    <alternativeName>
        <fullName evidence="3">Halocarboxylic acid halidohydrolase</fullName>
    </alternativeName>
    <alternativeName>
        <fullName evidence="3">L-2-haloacid dehalogenase</fullName>
    </alternativeName>
</protein>
<sequence>MDKDTIIFDINETVLNLDSLNPKFERVFGDDKITSLWFSMLLHTSTVCILTGVKTDFLTLSKMTLDTVASRLGVGLTEGDRAEILSTFASLQPHDYIKSALLRLRSAGYKTVAFSNSSQILVSSQIKQAGLNDYFDEIVSVEEAGSFKPDPVVYAYLADKMNLPVEKLRLVATHDWDTHGALSVGMKAAYIDRLGWPYNPLYKKPDITGITMNEIVEAILALE</sequence>
<accession>A0ABT1N6K7</accession>
<organism evidence="4 5">
    <name type="scientific">Photobacterium pectinilyticum</name>
    <dbReference type="NCBI Taxonomy" id="2906793"/>
    <lineage>
        <taxon>Bacteria</taxon>
        <taxon>Pseudomonadati</taxon>
        <taxon>Pseudomonadota</taxon>
        <taxon>Gammaproteobacteria</taxon>
        <taxon>Vibrionales</taxon>
        <taxon>Vibrionaceae</taxon>
        <taxon>Photobacterium</taxon>
    </lineage>
</organism>
<dbReference type="NCBIfam" id="TIGR01493">
    <property type="entry name" value="HAD-SF-IA-v2"/>
    <property type="match status" value="1"/>
</dbReference>
<evidence type="ECO:0000256" key="1">
    <source>
        <dbReference type="ARBA" id="ARBA00008106"/>
    </source>
</evidence>
<dbReference type="Proteomes" id="UP001524460">
    <property type="component" value="Unassembled WGS sequence"/>
</dbReference>
<dbReference type="SFLD" id="SFLDS00003">
    <property type="entry name" value="Haloacid_Dehalogenase"/>
    <property type="match status" value="1"/>
</dbReference>
<dbReference type="InterPro" id="IPR006328">
    <property type="entry name" value="2-HAD"/>
</dbReference>
<comment type="function">
    <text evidence="3">Catalyzes the hydrolytic dehalogenation of small (S)-2-haloalkanoic acids to yield the corresponding (R)-2-hydroxyalkanoic acids.</text>
</comment>
<dbReference type="NCBIfam" id="TIGR01428">
    <property type="entry name" value="HAD_type_II"/>
    <property type="match status" value="1"/>
</dbReference>
<dbReference type="PANTHER" id="PTHR43316:SF3">
    <property type="entry name" value="HALOACID DEHALOGENASE, TYPE II (AFU_ORTHOLOGUE AFUA_2G07750)-RELATED"/>
    <property type="match status" value="1"/>
</dbReference>
<dbReference type="PANTHER" id="PTHR43316">
    <property type="entry name" value="HYDROLASE, HALOACID DELAHOGENASE-RELATED"/>
    <property type="match status" value="1"/>
</dbReference>
<dbReference type="InterPro" id="IPR036412">
    <property type="entry name" value="HAD-like_sf"/>
</dbReference>
<proteinExistence type="inferred from homology"/>
<comment type="similarity">
    <text evidence="1 3">Belongs to the HAD-like hydrolase superfamily. S-2-haloalkanoic acid dehalogenase family.</text>
</comment>